<evidence type="ECO:0000313" key="2">
    <source>
        <dbReference type="EMBL" id="KAL0120740.1"/>
    </source>
</evidence>
<proteinExistence type="predicted"/>
<keyword evidence="3" id="KW-1185">Reference proteome</keyword>
<dbReference type="EMBL" id="JADYXP020000007">
    <property type="protein sequence ID" value="KAL0120740.1"/>
    <property type="molecule type" value="Genomic_DNA"/>
</dbReference>
<protein>
    <submittedName>
        <fullName evidence="2">Uncharacterized protein</fullName>
    </submittedName>
</protein>
<evidence type="ECO:0000256" key="1">
    <source>
        <dbReference type="SAM" id="MobiDB-lite"/>
    </source>
</evidence>
<dbReference type="AlphaFoldDB" id="A0AAW2FZR3"/>
<sequence length="163" mass="18819">MRSSLHYAMDRRKIYDRNSLLHAHTFPNLNLKKKNLEINNKFKINSTINVRNYRTKVDNSLRLSVAMLRGRITMLNMRNVRNRIHPFLNLFSKPFDTQTIARSAYRSLWFSSATRASPLVRTVRPSHCTVRPFEGAPSPSPPPPPPGPSSSTMHCTNDRCNRE</sequence>
<feature type="region of interest" description="Disordered" evidence="1">
    <location>
        <begin position="130"/>
        <end position="163"/>
    </location>
</feature>
<reference evidence="2 3" key="1">
    <citation type="submission" date="2023-03" db="EMBL/GenBank/DDBJ databases">
        <title>High recombination rates correlate with genetic variation in Cardiocondyla obscurior ants.</title>
        <authorList>
            <person name="Errbii M."/>
        </authorList>
    </citation>
    <scope>NUCLEOTIDE SEQUENCE [LARGE SCALE GENOMIC DNA]</scope>
    <source>
        <strain evidence="2">Alpha-2009</strain>
        <tissue evidence="2">Whole body</tissue>
    </source>
</reference>
<accession>A0AAW2FZR3</accession>
<comment type="caution">
    <text evidence="2">The sequence shown here is derived from an EMBL/GenBank/DDBJ whole genome shotgun (WGS) entry which is preliminary data.</text>
</comment>
<name>A0AAW2FZR3_9HYME</name>
<evidence type="ECO:0000313" key="3">
    <source>
        <dbReference type="Proteomes" id="UP001430953"/>
    </source>
</evidence>
<dbReference type="Proteomes" id="UP001430953">
    <property type="component" value="Unassembled WGS sequence"/>
</dbReference>
<organism evidence="2 3">
    <name type="scientific">Cardiocondyla obscurior</name>
    <dbReference type="NCBI Taxonomy" id="286306"/>
    <lineage>
        <taxon>Eukaryota</taxon>
        <taxon>Metazoa</taxon>
        <taxon>Ecdysozoa</taxon>
        <taxon>Arthropoda</taxon>
        <taxon>Hexapoda</taxon>
        <taxon>Insecta</taxon>
        <taxon>Pterygota</taxon>
        <taxon>Neoptera</taxon>
        <taxon>Endopterygota</taxon>
        <taxon>Hymenoptera</taxon>
        <taxon>Apocrita</taxon>
        <taxon>Aculeata</taxon>
        <taxon>Formicoidea</taxon>
        <taxon>Formicidae</taxon>
        <taxon>Myrmicinae</taxon>
        <taxon>Cardiocondyla</taxon>
    </lineage>
</organism>
<feature type="compositionally biased region" description="Pro residues" evidence="1">
    <location>
        <begin position="138"/>
        <end position="148"/>
    </location>
</feature>
<gene>
    <name evidence="2" type="ORF">PUN28_008422</name>
</gene>